<dbReference type="AlphaFoldDB" id="A0A9D9IFE0"/>
<reference evidence="3" key="2">
    <citation type="journal article" date="2021" name="PeerJ">
        <title>Extensive microbial diversity within the chicken gut microbiome revealed by metagenomics and culture.</title>
        <authorList>
            <person name="Gilroy R."/>
            <person name="Ravi A."/>
            <person name="Getino M."/>
            <person name="Pursley I."/>
            <person name="Horton D.L."/>
            <person name="Alikhan N.F."/>
            <person name="Baker D."/>
            <person name="Gharbi K."/>
            <person name="Hall N."/>
            <person name="Watson M."/>
            <person name="Adriaenssens E.M."/>
            <person name="Foster-Nyarko E."/>
            <person name="Jarju S."/>
            <person name="Secka A."/>
            <person name="Antonio M."/>
            <person name="Oren A."/>
            <person name="Chaudhuri R.R."/>
            <person name="La Ragione R."/>
            <person name="Hildebrand F."/>
            <person name="Pallen M.J."/>
        </authorList>
    </citation>
    <scope>NUCLEOTIDE SEQUENCE</scope>
    <source>
        <strain evidence="3">B2-22910</strain>
    </source>
</reference>
<sequence length="401" mass="43375">MADYSEEEPEGLWDSIMDQLPDQARPAGPGSGRKTVRIIVLTAAAAASAAVILLSGGPEIGTAPIYPYAIADAGHTVMASIPEASAIPEFSRPGRAAHILQNTAPAEEIQDSPAEDAASPDSGTESMDIRPGKEHKKSPDEREMPYSHEDGTFPQGMDFGEDSHRAGRKPGRFSAGLSISNLTGSRQQYSGYGTIQPHAASFKGIPAENAISGIPGTGLMLLSEGNQSSTKIRHRQPVRAGVSFRYSLNDRWGVETGLSYTYLSSRMDSGNSDLYSSTTDQTLHYIGIPLKASYRIFSTKFLTVYASAGGMAEKCVAGKAVTRYAMQGNETDRNTDRIQIRPLQWSVSAEAGIQGNITEMLGIYIEPGIIWYFDNGSMVSTVYTEKPFNFNLEFGLRFSFE</sequence>
<dbReference type="InterPro" id="IPR011250">
    <property type="entry name" value="OMP/PagP_B-barrel"/>
</dbReference>
<evidence type="ECO:0000256" key="1">
    <source>
        <dbReference type="SAM" id="MobiDB-lite"/>
    </source>
</evidence>
<dbReference type="Pfam" id="PF13568">
    <property type="entry name" value="OMP_b-brl_2"/>
    <property type="match status" value="1"/>
</dbReference>
<dbReference type="Gene3D" id="2.40.160.20">
    <property type="match status" value="1"/>
</dbReference>
<evidence type="ECO:0000313" key="3">
    <source>
        <dbReference type="EMBL" id="MBO8471105.1"/>
    </source>
</evidence>
<name>A0A9D9IFE0_9BACT</name>
<dbReference type="SUPFAM" id="SSF56925">
    <property type="entry name" value="OMPA-like"/>
    <property type="match status" value="1"/>
</dbReference>
<dbReference type="Proteomes" id="UP000823603">
    <property type="component" value="Unassembled WGS sequence"/>
</dbReference>
<feature type="domain" description="Outer membrane protein beta-barrel" evidence="2">
    <location>
        <begin position="224"/>
        <end position="354"/>
    </location>
</feature>
<protein>
    <submittedName>
        <fullName evidence="3">PorT family protein</fullName>
    </submittedName>
</protein>
<reference evidence="3" key="1">
    <citation type="submission" date="2020-10" db="EMBL/GenBank/DDBJ databases">
        <authorList>
            <person name="Gilroy R."/>
        </authorList>
    </citation>
    <scope>NUCLEOTIDE SEQUENCE</scope>
    <source>
        <strain evidence="3">B2-22910</strain>
    </source>
</reference>
<organism evidence="3 4">
    <name type="scientific">Candidatus Cryptobacteroides faecavium</name>
    <dbReference type="NCBI Taxonomy" id="2840762"/>
    <lineage>
        <taxon>Bacteria</taxon>
        <taxon>Pseudomonadati</taxon>
        <taxon>Bacteroidota</taxon>
        <taxon>Bacteroidia</taxon>
        <taxon>Bacteroidales</taxon>
        <taxon>Candidatus Cryptobacteroides</taxon>
    </lineage>
</organism>
<feature type="region of interest" description="Disordered" evidence="1">
    <location>
        <begin position="104"/>
        <end position="173"/>
    </location>
</feature>
<accession>A0A9D9IFE0</accession>
<comment type="caution">
    <text evidence="3">The sequence shown here is derived from an EMBL/GenBank/DDBJ whole genome shotgun (WGS) entry which is preliminary data.</text>
</comment>
<feature type="compositionally biased region" description="Basic and acidic residues" evidence="1">
    <location>
        <begin position="127"/>
        <end position="151"/>
    </location>
</feature>
<dbReference type="InterPro" id="IPR025665">
    <property type="entry name" value="Beta-barrel_OMP_2"/>
</dbReference>
<dbReference type="EMBL" id="JADIMB010000067">
    <property type="protein sequence ID" value="MBO8471105.1"/>
    <property type="molecule type" value="Genomic_DNA"/>
</dbReference>
<evidence type="ECO:0000313" key="4">
    <source>
        <dbReference type="Proteomes" id="UP000823603"/>
    </source>
</evidence>
<gene>
    <name evidence="3" type="ORF">IAB82_04840</name>
</gene>
<proteinExistence type="predicted"/>
<evidence type="ECO:0000259" key="2">
    <source>
        <dbReference type="Pfam" id="PF13568"/>
    </source>
</evidence>